<organism evidence="2 3">
    <name type="scientific">Actinoplanes octamycinicus</name>
    <dbReference type="NCBI Taxonomy" id="135948"/>
    <lineage>
        <taxon>Bacteria</taxon>
        <taxon>Bacillati</taxon>
        <taxon>Actinomycetota</taxon>
        <taxon>Actinomycetes</taxon>
        <taxon>Micromonosporales</taxon>
        <taxon>Micromonosporaceae</taxon>
        <taxon>Actinoplanes</taxon>
    </lineage>
</organism>
<keyword evidence="1" id="KW-0732">Signal</keyword>
<dbReference type="EMBL" id="JACHNB010000001">
    <property type="protein sequence ID" value="MBB4738771.1"/>
    <property type="molecule type" value="Genomic_DNA"/>
</dbReference>
<dbReference type="RefSeq" id="WP_185039372.1">
    <property type="nucleotide sequence ID" value="NZ_BAABFG010000005.1"/>
</dbReference>
<dbReference type="Proteomes" id="UP000546162">
    <property type="component" value="Unassembled WGS sequence"/>
</dbReference>
<reference evidence="2 3" key="1">
    <citation type="submission" date="2020-08" db="EMBL/GenBank/DDBJ databases">
        <title>Sequencing the genomes of 1000 actinobacteria strains.</title>
        <authorList>
            <person name="Klenk H.-P."/>
        </authorList>
    </citation>
    <scope>NUCLEOTIDE SEQUENCE [LARGE SCALE GENOMIC DNA]</scope>
    <source>
        <strain evidence="2 3">DSM 45809</strain>
    </source>
</reference>
<dbReference type="AlphaFoldDB" id="A0A7W7GV10"/>
<accession>A0A7W7GV10</accession>
<evidence type="ECO:0000256" key="1">
    <source>
        <dbReference type="SAM" id="SignalP"/>
    </source>
</evidence>
<name>A0A7W7GV10_9ACTN</name>
<evidence type="ECO:0000313" key="2">
    <source>
        <dbReference type="EMBL" id="MBB4738771.1"/>
    </source>
</evidence>
<feature type="chain" id="PRO_5031127309" evidence="1">
    <location>
        <begin position="27"/>
        <end position="155"/>
    </location>
</feature>
<protein>
    <submittedName>
        <fullName evidence="2">Uncharacterized protein</fullName>
    </submittedName>
</protein>
<sequence>MRKSVKTAVVAGTAVAVTAVAGAAYAAWVASGTGTAAAKATTAQALTTENVTVVGDLYPGADGDATLTIHNPNNYPVKVTTVTGTGITVTTTGGSCAPANVSFANQAGLQLNVPKGESKTFTLSKVVHMVADAEDGCQGATFTVAVTLAGVSAAA</sequence>
<gene>
    <name evidence="2" type="ORF">BJY16_002230</name>
</gene>
<comment type="caution">
    <text evidence="2">The sequence shown here is derived from an EMBL/GenBank/DDBJ whole genome shotgun (WGS) entry which is preliminary data.</text>
</comment>
<proteinExistence type="predicted"/>
<feature type="signal peptide" evidence="1">
    <location>
        <begin position="1"/>
        <end position="26"/>
    </location>
</feature>
<evidence type="ECO:0000313" key="3">
    <source>
        <dbReference type="Proteomes" id="UP000546162"/>
    </source>
</evidence>
<keyword evidence="3" id="KW-1185">Reference proteome</keyword>